<feature type="region of interest" description="Disordered" evidence="15">
    <location>
        <begin position="1"/>
        <end position="67"/>
    </location>
</feature>
<dbReference type="InterPro" id="IPR038765">
    <property type="entry name" value="Papain-like_cys_pep_sf"/>
</dbReference>
<dbReference type="InterPro" id="IPR056290">
    <property type="entry name" value="CEPT76/DRC7_peptidase-like_dom"/>
</dbReference>
<feature type="domain" description="CEP76/DRC7 peptidase-like" evidence="16">
    <location>
        <begin position="320"/>
        <end position="391"/>
    </location>
</feature>
<keyword evidence="10" id="KW-0206">Cytoskeleton</keyword>
<evidence type="ECO:0000256" key="9">
    <source>
        <dbReference type="ARBA" id="ARBA00023069"/>
    </source>
</evidence>
<evidence type="ECO:0000313" key="19">
    <source>
        <dbReference type="EMBL" id="KOF65590.1"/>
    </source>
</evidence>
<keyword evidence="6" id="KW-0282">Flagellum</keyword>
<dbReference type="EMBL" id="KQ429139">
    <property type="protein sequence ID" value="KOF65590.1"/>
    <property type="molecule type" value="Genomic_DNA"/>
</dbReference>
<keyword evidence="4" id="KW-0963">Cytoplasm</keyword>
<feature type="coiled-coil region" evidence="14">
    <location>
        <begin position="692"/>
        <end position="723"/>
    </location>
</feature>
<name>A0A0L8FMF5_OCTBM</name>
<dbReference type="GO" id="GO:0031514">
    <property type="term" value="C:motile cilium"/>
    <property type="evidence" value="ECO:0007669"/>
    <property type="project" value="TreeGrafter"/>
</dbReference>
<dbReference type="GO" id="GO:0007283">
    <property type="term" value="P:spermatogenesis"/>
    <property type="evidence" value="ECO:0007669"/>
    <property type="project" value="UniProtKB-KW"/>
</dbReference>
<dbReference type="PANTHER" id="PTHR35249">
    <property type="entry name" value="DYNEIN REGULATORY COMPLEX SUBUNIT 7"/>
    <property type="match status" value="1"/>
</dbReference>
<evidence type="ECO:0000256" key="4">
    <source>
        <dbReference type="ARBA" id="ARBA00022490"/>
    </source>
</evidence>
<feature type="domain" description="Dynein regulatory complex subunit 7 MORN" evidence="17">
    <location>
        <begin position="444"/>
        <end position="690"/>
    </location>
</feature>
<evidence type="ECO:0000256" key="14">
    <source>
        <dbReference type="SAM" id="Coils"/>
    </source>
</evidence>
<comment type="similarity">
    <text evidence="2">Belongs to the DRC7 family.</text>
</comment>
<dbReference type="Pfam" id="PF24656">
    <property type="entry name" value="CEPT76_peptidase"/>
    <property type="match status" value="1"/>
</dbReference>
<dbReference type="InterPro" id="IPR033551">
    <property type="entry name" value="DRC7/lobo"/>
</dbReference>
<evidence type="ECO:0000256" key="5">
    <source>
        <dbReference type="ARBA" id="ARBA00022782"/>
    </source>
</evidence>
<dbReference type="OMA" id="CRDDYIT"/>
<dbReference type="GO" id="GO:0030154">
    <property type="term" value="P:cell differentiation"/>
    <property type="evidence" value="ECO:0007669"/>
    <property type="project" value="UniProtKB-KW"/>
</dbReference>
<evidence type="ECO:0000256" key="12">
    <source>
        <dbReference type="ARBA" id="ARBA00031627"/>
    </source>
</evidence>
<sequence>MASVSDPGVSEMKQGPVSIPVTESKDKKVDVASSSLLSVRTKEEDDDEEEMGDEFKSEDFESGETTGGLEGLIETLSKIVVQAPHNTPRELEDLSRIEFPLSYKQNEEKEKKVLEYADNFRRQYIYLYRDRKPLLLFPKNECGVEKLVCTTIRPTLFPYPELYQWHTISLFVSDYLQPEMLYPSYELPATLLSPTTVLRRQRGTCFEYCTILCSLLLGAGYDAYIVSGYATLHVCSADETLKICPYLETEAEVELPVPVNVIKKYAVRPPKDLTSKFEAKQVARALKEKKENEEKVVAEEHARIAKLEEPAIDLMRGMRVHSWVLVLSGIREVGESFFIEPFTGEAQPLKTDSYLGIESAWNHKNYWVNMQDCSNGISKMQYDLNDGTNWEYIFPQDELPSKRFLEEDIRLDFEDDEDVEKDFEKYLDMPPSWVAPLELSLTGTRLKMVKEIFKHRIDKLYLRERNHETHWITEYFKPGRECSLKEHCYKFDSAGPESDRTMIFYHDARVDGLEKRIETSASMTEHFIGRKDLLWYKFVEFGTRLLVFAPQINSDFEPRPIQTIIEQFLRNPEKVANDDFAKRVFSQEKIYIQYHIGDPNVTYSTREFIKSSKWTDRNALSIDWSPEIHTNFLVGEEGSTKREIDVYNFVRKMITEEFDSRDDTRKAEMEVRKILENRIQEESVNDLEISVYDTLRNEKAKIRREILKEKEEMEAKKKKATLEVDYLAPFLARIGDPERLTREEAIGVKEACLADLKKRIEDKANLIQMRFEKETKELVKKQEWYQKNQMTMQKNEEDEYLKYCEEAIFRIHVLEVRLNRYKELAPMKYMTLDKKLKGDPRLSHIFRKSNS</sequence>
<reference evidence="19" key="1">
    <citation type="submission" date="2015-07" db="EMBL/GenBank/DDBJ databases">
        <title>MeaNS - Measles Nucleotide Surveillance Program.</title>
        <authorList>
            <person name="Tran T."/>
            <person name="Druce J."/>
        </authorList>
    </citation>
    <scope>NUCLEOTIDE SEQUENCE</scope>
    <source>
        <strain evidence="19">UCB-OBI-ISO-001</strain>
        <tissue evidence="19">Gonad</tissue>
    </source>
</reference>
<keyword evidence="9" id="KW-0969">Cilium</keyword>
<evidence type="ECO:0000256" key="10">
    <source>
        <dbReference type="ARBA" id="ARBA00023212"/>
    </source>
</evidence>
<proteinExistence type="inferred from homology"/>
<protein>
    <recommendedName>
        <fullName evidence="3">Dynein regulatory complex subunit 7</fullName>
    </recommendedName>
    <alternativeName>
        <fullName evidence="12">Coiled-coil domain-containing protein 135</fullName>
    </alternativeName>
    <alternativeName>
        <fullName evidence="13">Coiled-coil domain-containing protein lobo homolog</fullName>
    </alternativeName>
</protein>
<dbReference type="InterPro" id="IPR056291">
    <property type="entry name" value="MORN_DRC7"/>
</dbReference>
<evidence type="ECO:0000256" key="1">
    <source>
        <dbReference type="ARBA" id="ARBA00004611"/>
    </source>
</evidence>
<organism evidence="19">
    <name type="scientific">Octopus bimaculoides</name>
    <name type="common">California two-spotted octopus</name>
    <dbReference type="NCBI Taxonomy" id="37653"/>
    <lineage>
        <taxon>Eukaryota</taxon>
        <taxon>Metazoa</taxon>
        <taxon>Spiralia</taxon>
        <taxon>Lophotrochozoa</taxon>
        <taxon>Mollusca</taxon>
        <taxon>Cephalopoda</taxon>
        <taxon>Coleoidea</taxon>
        <taxon>Octopodiformes</taxon>
        <taxon>Octopoda</taxon>
        <taxon>Incirrata</taxon>
        <taxon>Octopodidae</taxon>
        <taxon>Octopus</taxon>
    </lineage>
</organism>
<dbReference type="KEGG" id="obi:106882536"/>
<evidence type="ECO:0000259" key="18">
    <source>
        <dbReference type="Pfam" id="PF24671"/>
    </source>
</evidence>
<dbReference type="AlphaFoldDB" id="A0A0L8FMF5"/>
<evidence type="ECO:0000256" key="13">
    <source>
        <dbReference type="ARBA" id="ARBA00031733"/>
    </source>
</evidence>
<evidence type="ECO:0000259" key="17">
    <source>
        <dbReference type="Pfam" id="PF24667"/>
    </source>
</evidence>
<keyword evidence="11" id="KW-0966">Cell projection</keyword>
<dbReference type="STRING" id="37653.A0A0L8FMF5"/>
<keyword evidence="5" id="KW-0221">Differentiation</keyword>
<accession>A0A0L8FMF5</accession>
<dbReference type="SUPFAM" id="SSF54001">
    <property type="entry name" value="Cysteine proteinases"/>
    <property type="match status" value="1"/>
</dbReference>
<dbReference type="OrthoDB" id="10262874at2759"/>
<evidence type="ECO:0000256" key="7">
    <source>
        <dbReference type="ARBA" id="ARBA00022871"/>
    </source>
</evidence>
<evidence type="ECO:0000256" key="2">
    <source>
        <dbReference type="ARBA" id="ARBA00010738"/>
    </source>
</evidence>
<gene>
    <name evidence="19" type="ORF">OCBIM_22014946mg</name>
</gene>
<evidence type="ECO:0000256" key="15">
    <source>
        <dbReference type="SAM" id="MobiDB-lite"/>
    </source>
</evidence>
<evidence type="ECO:0000256" key="3">
    <source>
        <dbReference type="ARBA" id="ARBA00021303"/>
    </source>
</evidence>
<comment type="subcellular location">
    <subcellularLocation>
        <location evidence="1">Cytoplasm</location>
        <location evidence="1">Cytoskeleton</location>
        <location evidence="1">Flagellum axoneme</location>
    </subcellularLocation>
</comment>
<evidence type="ECO:0000256" key="11">
    <source>
        <dbReference type="ARBA" id="ARBA00023273"/>
    </source>
</evidence>
<evidence type="ECO:0000259" key="16">
    <source>
        <dbReference type="Pfam" id="PF24656"/>
    </source>
</evidence>
<feature type="domain" description="Dynein regulatory complex subunit 7 C-terminal" evidence="18">
    <location>
        <begin position="738"/>
        <end position="845"/>
    </location>
</feature>
<evidence type="ECO:0000256" key="8">
    <source>
        <dbReference type="ARBA" id="ARBA00023054"/>
    </source>
</evidence>
<keyword evidence="7" id="KW-0744">Spermatogenesis</keyword>
<evidence type="ECO:0000256" key="6">
    <source>
        <dbReference type="ARBA" id="ARBA00022846"/>
    </source>
</evidence>
<dbReference type="GO" id="GO:0030317">
    <property type="term" value="P:flagellated sperm motility"/>
    <property type="evidence" value="ECO:0007669"/>
    <property type="project" value="TreeGrafter"/>
</dbReference>
<keyword evidence="8 14" id="KW-0175">Coiled coil</keyword>
<dbReference type="InterPro" id="IPR056292">
    <property type="entry name" value="DRC7_C"/>
</dbReference>
<dbReference type="Pfam" id="PF24667">
    <property type="entry name" value="MORN_DRC7"/>
    <property type="match status" value="1"/>
</dbReference>
<dbReference type="Pfam" id="PF24671">
    <property type="entry name" value="DRC7_C"/>
    <property type="match status" value="1"/>
</dbReference>
<dbReference type="PANTHER" id="PTHR35249:SF2">
    <property type="entry name" value="DYNEIN REGULATORY COMPLEX SUBUNIT 7"/>
    <property type="match status" value="1"/>
</dbReference>